<dbReference type="EMBL" id="UZAU01000057">
    <property type="status" value="NOT_ANNOTATED_CDS"/>
    <property type="molecule type" value="Genomic_DNA"/>
</dbReference>
<protein>
    <recommendedName>
        <fullName evidence="3">RNase H type-1 domain-containing protein</fullName>
    </recommendedName>
</protein>
<accession>A0A803NJN7</accession>
<reference evidence="1" key="1">
    <citation type="submission" date="2018-11" db="EMBL/GenBank/DDBJ databases">
        <authorList>
            <person name="Grassa J C."/>
        </authorList>
    </citation>
    <scope>NUCLEOTIDE SEQUENCE [LARGE SCALE GENOMIC DNA]</scope>
</reference>
<dbReference type="Proteomes" id="UP000596661">
    <property type="component" value="Chromosome 1"/>
</dbReference>
<name>A0A803NJN7_CANSA</name>
<proteinExistence type="predicted"/>
<dbReference type="AlphaFoldDB" id="A0A803NJN7"/>
<evidence type="ECO:0008006" key="3">
    <source>
        <dbReference type="Google" id="ProtNLM"/>
    </source>
</evidence>
<dbReference type="Gramene" id="evm.model.01.2087">
    <property type="protein sequence ID" value="cds.evm.model.01.2087"/>
    <property type="gene ID" value="evm.TU.01.2087"/>
</dbReference>
<evidence type="ECO:0000313" key="1">
    <source>
        <dbReference type="EnsemblPlants" id="cds.evm.model.01.2087"/>
    </source>
</evidence>
<sequence>MKKQIKNYQATVEKLNNIDTRTPLQINETQQVASILEDLLEQEEIYWQQRSKVEWLACGDRNTKFFHAKSNARKSNNRIKFLLNNAGQRVFSKGESDAVVHNYFEDIFKASDVDDLALAFTLDCIPAMVLDEHNQNLTKPFIPILVVKNSHFAAAALQNPPTSAAHIHRWQPPAAGRFKLNVDSAVQASTNTTGIATLIRNEYGEVVAALSMPMRGDLLSHEMEAKALFFWPKHGSSAITANSLGGN</sequence>
<keyword evidence="2" id="KW-1185">Reference proteome</keyword>
<reference evidence="1" key="2">
    <citation type="submission" date="2021-03" db="UniProtKB">
        <authorList>
            <consortium name="EnsemblPlants"/>
        </authorList>
    </citation>
    <scope>IDENTIFICATION</scope>
</reference>
<dbReference type="EnsemblPlants" id="evm.model.01.2087">
    <property type="protein sequence ID" value="cds.evm.model.01.2087"/>
    <property type="gene ID" value="evm.TU.01.2087"/>
</dbReference>
<organism evidence="1 2">
    <name type="scientific">Cannabis sativa</name>
    <name type="common">Hemp</name>
    <name type="synonym">Marijuana</name>
    <dbReference type="NCBI Taxonomy" id="3483"/>
    <lineage>
        <taxon>Eukaryota</taxon>
        <taxon>Viridiplantae</taxon>
        <taxon>Streptophyta</taxon>
        <taxon>Embryophyta</taxon>
        <taxon>Tracheophyta</taxon>
        <taxon>Spermatophyta</taxon>
        <taxon>Magnoliopsida</taxon>
        <taxon>eudicotyledons</taxon>
        <taxon>Gunneridae</taxon>
        <taxon>Pentapetalae</taxon>
        <taxon>rosids</taxon>
        <taxon>fabids</taxon>
        <taxon>Rosales</taxon>
        <taxon>Cannabaceae</taxon>
        <taxon>Cannabis</taxon>
    </lineage>
</organism>
<evidence type="ECO:0000313" key="2">
    <source>
        <dbReference type="Proteomes" id="UP000596661"/>
    </source>
</evidence>